<dbReference type="Gene3D" id="2.40.50.100">
    <property type="match status" value="1"/>
</dbReference>
<dbReference type="NCBIfam" id="TIGR01730">
    <property type="entry name" value="RND_mfp"/>
    <property type="match status" value="1"/>
</dbReference>
<comment type="similarity">
    <text evidence="1">Belongs to the membrane fusion protein (MFP) (TC 8.A.1) family.</text>
</comment>
<sequence length="257" mass="26132">MKPAVVMVLASCLAGVAPAAVPAAAPVPPAPVAASAVPAGDGRVRVQLMARQAVTLSGEVAARIAALPVAEGGSFKRGQTLVEFDCGTYRAQLHKAQAALEAANRLAEVNAQLAKLNAAGSLEVAQAQGRAKEAAAEANYMQSVVAKCSIAAPFAGRVARRAAAVHQYVSPGNPVLDIVDAGPLELRMLLPSKWLGSMKPGSRFTVAVDELGTSFPARIARLGAQIDPVSQSIPAVGVIEGAAATLLPGMSGWASFK</sequence>
<keyword evidence="5" id="KW-1185">Reference proteome</keyword>
<feature type="domain" description="Multidrug resistance protein MdtA-like barrel-sandwich hybrid" evidence="3">
    <location>
        <begin position="54"/>
        <end position="178"/>
    </location>
</feature>
<dbReference type="GO" id="GO:0015562">
    <property type="term" value="F:efflux transmembrane transporter activity"/>
    <property type="evidence" value="ECO:0007669"/>
    <property type="project" value="TreeGrafter"/>
</dbReference>
<dbReference type="InterPro" id="IPR058625">
    <property type="entry name" value="MdtA-like_BSH"/>
</dbReference>
<evidence type="ECO:0000259" key="3">
    <source>
        <dbReference type="Pfam" id="PF25917"/>
    </source>
</evidence>
<evidence type="ECO:0000313" key="4">
    <source>
        <dbReference type="EMBL" id="MBB3117618.1"/>
    </source>
</evidence>
<accession>A0A7W5B739</accession>
<dbReference type="PANTHER" id="PTHR30469">
    <property type="entry name" value="MULTIDRUG RESISTANCE PROTEIN MDTA"/>
    <property type="match status" value="1"/>
</dbReference>
<feature type="signal peptide" evidence="2">
    <location>
        <begin position="1"/>
        <end position="19"/>
    </location>
</feature>
<dbReference type="EMBL" id="JACHXD010000002">
    <property type="protein sequence ID" value="MBB3117618.1"/>
    <property type="molecule type" value="Genomic_DNA"/>
</dbReference>
<dbReference type="Gene3D" id="1.10.287.470">
    <property type="entry name" value="Helix hairpin bin"/>
    <property type="match status" value="1"/>
</dbReference>
<dbReference type="Gene3D" id="2.40.30.170">
    <property type="match status" value="1"/>
</dbReference>
<dbReference type="Proteomes" id="UP000541535">
    <property type="component" value="Unassembled WGS sequence"/>
</dbReference>
<dbReference type="AlphaFoldDB" id="A0A7W5B739"/>
<dbReference type="RefSeq" id="WP_221208039.1">
    <property type="nucleotide sequence ID" value="NZ_JACHXD010000002.1"/>
</dbReference>
<dbReference type="Pfam" id="PF25917">
    <property type="entry name" value="BSH_RND"/>
    <property type="match status" value="1"/>
</dbReference>
<keyword evidence="2" id="KW-0732">Signal</keyword>
<organism evidence="4 5">
    <name type="scientific">Pseudoduganella violacea</name>
    <dbReference type="NCBI Taxonomy" id="1715466"/>
    <lineage>
        <taxon>Bacteria</taxon>
        <taxon>Pseudomonadati</taxon>
        <taxon>Pseudomonadota</taxon>
        <taxon>Betaproteobacteria</taxon>
        <taxon>Burkholderiales</taxon>
        <taxon>Oxalobacteraceae</taxon>
        <taxon>Telluria group</taxon>
        <taxon>Pseudoduganella</taxon>
    </lineage>
</organism>
<evidence type="ECO:0000256" key="1">
    <source>
        <dbReference type="ARBA" id="ARBA00009477"/>
    </source>
</evidence>
<dbReference type="InterPro" id="IPR006143">
    <property type="entry name" value="RND_pump_MFP"/>
</dbReference>
<comment type="caution">
    <text evidence="4">The sequence shown here is derived from an EMBL/GenBank/DDBJ whole genome shotgun (WGS) entry which is preliminary data.</text>
</comment>
<protein>
    <submittedName>
        <fullName evidence="4">RND family efflux transporter MFP subunit</fullName>
    </submittedName>
</protein>
<evidence type="ECO:0000256" key="2">
    <source>
        <dbReference type="SAM" id="SignalP"/>
    </source>
</evidence>
<proteinExistence type="inferred from homology"/>
<feature type="chain" id="PRO_5030657099" evidence="2">
    <location>
        <begin position="20"/>
        <end position="257"/>
    </location>
</feature>
<reference evidence="4 5" key="1">
    <citation type="submission" date="2020-08" db="EMBL/GenBank/DDBJ databases">
        <title>Genomic Encyclopedia of Type Strains, Phase III (KMG-III): the genomes of soil and plant-associated and newly described type strains.</title>
        <authorList>
            <person name="Whitman W."/>
        </authorList>
    </citation>
    <scope>NUCLEOTIDE SEQUENCE [LARGE SCALE GENOMIC DNA]</scope>
    <source>
        <strain evidence="4 5">CECT 8897</strain>
    </source>
</reference>
<dbReference type="SUPFAM" id="SSF111369">
    <property type="entry name" value="HlyD-like secretion proteins"/>
    <property type="match status" value="1"/>
</dbReference>
<dbReference type="GO" id="GO:1990281">
    <property type="term" value="C:efflux pump complex"/>
    <property type="evidence" value="ECO:0007669"/>
    <property type="project" value="TreeGrafter"/>
</dbReference>
<name>A0A7W5B739_9BURK</name>
<gene>
    <name evidence="4" type="ORF">FHS03_000644</name>
</gene>
<evidence type="ECO:0000313" key="5">
    <source>
        <dbReference type="Proteomes" id="UP000541535"/>
    </source>
</evidence>